<dbReference type="OrthoDB" id="414730at2759"/>
<evidence type="ECO:0000313" key="2">
    <source>
        <dbReference type="EMBL" id="GBP33823.1"/>
    </source>
</evidence>
<dbReference type="EMBL" id="BGZK01000279">
    <property type="protein sequence ID" value="GBP33823.1"/>
    <property type="molecule type" value="Genomic_DNA"/>
</dbReference>
<name>A0A4C1V4S8_EUMVA</name>
<feature type="compositionally biased region" description="Low complexity" evidence="1">
    <location>
        <begin position="81"/>
        <end position="95"/>
    </location>
</feature>
<feature type="region of interest" description="Disordered" evidence="1">
    <location>
        <begin position="68"/>
        <end position="116"/>
    </location>
</feature>
<accession>A0A4C1V4S8</accession>
<proteinExistence type="predicted"/>
<gene>
    <name evidence="2" type="ORF">EVAR_25424_1</name>
</gene>
<organism evidence="2 3">
    <name type="scientific">Eumeta variegata</name>
    <name type="common">Bagworm moth</name>
    <name type="synonym">Eumeta japonica</name>
    <dbReference type="NCBI Taxonomy" id="151549"/>
    <lineage>
        <taxon>Eukaryota</taxon>
        <taxon>Metazoa</taxon>
        <taxon>Ecdysozoa</taxon>
        <taxon>Arthropoda</taxon>
        <taxon>Hexapoda</taxon>
        <taxon>Insecta</taxon>
        <taxon>Pterygota</taxon>
        <taxon>Neoptera</taxon>
        <taxon>Endopterygota</taxon>
        <taxon>Lepidoptera</taxon>
        <taxon>Glossata</taxon>
        <taxon>Ditrysia</taxon>
        <taxon>Tineoidea</taxon>
        <taxon>Psychidae</taxon>
        <taxon>Oiketicinae</taxon>
        <taxon>Eumeta</taxon>
    </lineage>
</organism>
<dbReference type="Proteomes" id="UP000299102">
    <property type="component" value="Unassembled WGS sequence"/>
</dbReference>
<protein>
    <submittedName>
        <fullName evidence="2">Uncharacterized protein</fullName>
    </submittedName>
</protein>
<dbReference type="AlphaFoldDB" id="A0A4C1V4S8"/>
<keyword evidence="3" id="KW-1185">Reference proteome</keyword>
<reference evidence="2 3" key="1">
    <citation type="journal article" date="2019" name="Commun. Biol.">
        <title>The bagworm genome reveals a unique fibroin gene that provides high tensile strength.</title>
        <authorList>
            <person name="Kono N."/>
            <person name="Nakamura H."/>
            <person name="Ohtoshi R."/>
            <person name="Tomita M."/>
            <person name="Numata K."/>
            <person name="Arakawa K."/>
        </authorList>
    </citation>
    <scope>NUCLEOTIDE SEQUENCE [LARGE SCALE GENOMIC DNA]</scope>
</reference>
<feature type="region of interest" description="Disordered" evidence="1">
    <location>
        <begin position="1"/>
        <end position="30"/>
    </location>
</feature>
<evidence type="ECO:0000256" key="1">
    <source>
        <dbReference type="SAM" id="MobiDB-lite"/>
    </source>
</evidence>
<comment type="caution">
    <text evidence="2">The sequence shown here is derived from an EMBL/GenBank/DDBJ whole genome shotgun (WGS) entry which is preliminary data.</text>
</comment>
<evidence type="ECO:0000313" key="3">
    <source>
        <dbReference type="Proteomes" id="UP000299102"/>
    </source>
</evidence>
<sequence>MIGYRQQQCVKRDSSSISARDWKCNQDRDKDQERMKLYHYGVTGRSFGLLEPYLSDRIQRVNINGEISSQSAANMGVPQGRSWTVVSRKTSSSSSADTHRHAQTTRAQSRVEGNVA</sequence>
<feature type="compositionally biased region" description="Basic and acidic residues" evidence="1">
    <location>
        <begin position="10"/>
        <end position="30"/>
    </location>
</feature>